<reference evidence="15" key="1">
    <citation type="journal article" date="2020" name="MBio">
        <title>Horizontal gene transfer to a defensive symbiont with a reduced genome amongst a multipartite beetle microbiome.</title>
        <authorList>
            <person name="Waterworth S.C."/>
            <person name="Florez L.V."/>
            <person name="Rees E.R."/>
            <person name="Hertweck C."/>
            <person name="Kaltenpoth M."/>
            <person name="Kwan J.C."/>
        </authorList>
    </citation>
    <scope>NUCLEOTIDE SEQUENCE [LARGE SCALE GENOMIC DNA]</scope>
</reference>
<gene>
    <name evidence="14" type="primary">htpX_3</name>
    <name evidence="14" type="ORF">GAK35_03299</name>
</gene>
<comment type="caution">
    <text evidence="14">The sequence shown here is derived from an EMBL/GenBank/DDBJ whole genome shotgun (WGS) entry which is preliminary data.</text>
</comment>
<dbReference type="InterPro" id="IPR001915">
    <property type="entry name" value="Peptidase_M48"/>
</dbReference>
<evidence type="ECO:0000256" key="10">
    <source>
        <dbReference type="ARBA" id="ARBA00023136"/>
    </source>
</evidence>
<evidence type="ECO:0000259" key="13">
    <source>
        <dbReference type="Pfam" id="PF01435"/>
    </source>
</evidence>
<evidence type="ECO:0000256" key="1">
    <source>
        <dbReference type="ARBA" id="ARBA00001947"/>
    </source>
</evidence>
<evidence type="ECO:0000256" key="8">
    <source>
        <dbReference type="ARBA" id="ARBA00022989"/>
    </source>
</evidence>
<proteinExistence type="predicted"/>
<organism evidence="14 15">
    <name type="scientific">Herbaspirillum frisingense</name>
    <dbReference type="NCBI Taxonomy" id="92645"/>
    <lineage>
        <taxon>Bacteria</taxon>
        <taxon>Pseudomonadati</taxon>
        <taxon>Pseudomonadota</taxon>
        <taxon>Betaproteobacteria</taxon>
        <taxon>Burkholderiales</taxon>
        <taxon>Oxalobacteraceae</taxon>
        <taxon>Herbaspirillum</taxon>
    </lineage>
</organism>
<keyword evidence="9" id="KW-0482">Metalloprotease</keyword>
<evidence type="ECO:0000313" key="14">
    <source>
        <dbReference type="EMBL" id="KAF1041458.1"/>
    </source>
</evidence>
<keyword evidence="10 12" id="KW-0472">Membrane</keyword>
<feature type="domain" description="Peptidase M48" evidence="13">
    <location>
        <begin position="133"/>
        <end position="402"/>
    </location>
</feature>
<feature type="transmembrane region" description="Helical" evidence="12">
    <location>
        <begin position="56"/>
        <end position="77"/>
    </location>
</feature>
<sequence>MAYVSTQAGFPCPGKSGRGTEIHDKTGEIMENIYPEGPVGVPEEFARPSASYKRKAWIAMAGLGLFIAFYLLLAGWFALTAYRLMNGALHASRDGGFWPFIAGLCAAFFAVFMIKGLFLGKQESKNDDLEVTPQQQPRLFEFLYRLADEAGAPRPHRVFLSPRVNAAVFYELSVLNLFYPSRKNLEIGLGLVNVLSLGEFKAVCAHEFGHFAQRSMAVGRWVYTAQQIAGKIVNKRDALDGFLDGLSRIDIRVAWVGWIMKVIVWSIRGVVDLLFRGVVLAQRALSREMEMQADLVAVSLTGSDALVHALHRLAAADDAWSRALHFAGEAAGKKRLVSDVFAVQSRIIEHLAQVLGDQSYGKSPAMPTENPQAHRVFNVDFALPPTMWATHPLNFERENNAKRRYLPSVIDDRSAWELFDDVPSLRRDVSARLAGKAEGEPEPIEASLTRLEENYRYEYFNRSYRGIYLGRPVTLQSERVEGLYDETLQADVADLERLYPESLTQDLERLRNLEKEVALLESLRDKTFVPADGVIRHRGRQLRRDALPQAREATRSEVAQAKAAFDEHDRLCRSLHLALARRIGHSWEDYIKQLISMLHYLEHSGACLDASLQVLRRVFAAETAGRSKVGNDAAYRIVYAAENMYKSMAMVYTRAPSMALDAALAGLFGAESFEARLGRLELVPPSRENLGDWLNAVENWAAHTQQVLRQLAGATLARLLESEAVVAGWARSGETPDDAPTPVSTPASRDAFVSGGDRLRDIRPGFWQQFQSARGWGYGALRFAVAGVIIGAVGFTGVSLARHDVSIYNGLGRAVRISIDGARVDMPAYSSARLSVAQQDRHAVQVHDDKGHLIEAFDGDGGKGGAMFYNVASAAPLIRWTANYGNVKAVPQENLGTPRWGDADVDVVFAEPPKSISSKSGGGSRSVLSAAGGLAPADAATLTKLQELGGLQRAHARWDDAHDPYLAAWMATIKDEAERKDILTRRLADNPGDIISARYLQDEAGSSERAQLCADAARRSESKPNDPDLRYLAVRCLGDEDIKTKAFEQGRERWPTHGWFAYATGFAATEDGDWAGAIRHLSVASENEPALRDMVNIELARLKRMQARDPSVDLSGLAAGSASLRAIMAIDSGREVGDGPLSAYHQLASGRLPQALERARGTEHEHRVLRLAAASSGAPRALVEQALSRPLDETASDASSLYTTAALAIRSGRDLVPYRAAFKRMAREQSVRGMDDPMYRFAVALKERRIEDANRAIKGMQLEMRGQAYVMGVIVLGAAAPAEWRVGARCLLFSYERPYFV</sequence>
<dbReference type="PANTHER" id="PTHR43221:SF2">
    <property type="entry name" value="PROTEASE HTPX HOMOLOG"/>
    <property type="match status" value="1"/>
</dbReference>
<dbReference type="GO" id="GO:0004222">
    <property type="term" value="F:metalloendopeptidase activity"/>
    <property type="evidence" value="ECO:0007669"/>
    <property type="project" value="InterPro"/>
</dbReference>
<evidence type="ECO:0000256" key="7">
    <source>
        <dbReference type="ARBA" id="ARBA00022833"/>
    </source>
</evidence>
<dbReference type="Proteomes" id="UP000462435">
    <property type="component" value="Unassembled WGS sequence"/>
</dbReference>
<evidence type="ECO:0000313" key="15">
    <source>
        <dbReference type="Proteomes" id="UP000462435"/>
    </source>
</evidence>
<keyword evidence="2" id="KW-1003">Cell membrane</keyword>
<evidence type="ECO:0000256" key="5">
    <source>
        <dbReference type="ARBA" id="ARBA00022723"/>
    </source>
</evidence>
<dbReference type="PANTHER" id="PTHR43221">
    <property type="entry name" value="PROTEASE HTPX"/>
    <property type="match status" value="1"/>
</dbReference>
<evidence type="ECO:0000256" key="4">
    <source>
        <dbReference type="ARBA" id="ARBA00022692"/>
    </source>
</evidence>
<dbReference type="InterPro" id="IPR050083">
    <property type="entry name" value="HtpX_protease"/>
</dbReference>
<protein>
    <submittedName>
        <fullName evidence="14">Protease HtpX</fullName>
    </submittedName>
</protein>
<feature type="transmembrane region" description="Helical" evidence="12">
    <location>
        <begin position="97"/>
        <end position="118"/>
    </location>
</feature>
<keyword evidence="6" id="KW-0378">Hydrolase</keyword>
<keyword evidence="4 12" id="KW-0812">Transmembrane</keyword>
<evidence type="ECO:0000256" key="9">
    <source>
        <dbReference type="ARBA" id="ARBA00023049"/>
    </source>
</evidence>
<evidence type="ECO:0000256" key="2">
    <source>
        <dbReference type="ARBA" id="ARBA00022475"/>
    </source>
</evidence>
<keyword evidence="3 14" id="KW-0645">Protease</keyword>
<comment type="cofactor">
    <cofactor evidence="1">
        <name>Zn(2+)</name>
        <dbReference type="ChEBI" id="CHEBI:29105"/>
    </cofactor>
</comment>
<keyword evidence="8 12" id="KW-1133">Transmembrane helix</keyword>
<evidence type="ECO:0000256" key="6">
    <source>
        <dbReference type="ARBA" id="ARBA00022801"/>
    </source>
</evidence>
<dbReference type="GO" id="GO:0006508">
    <property type="term" value="P:proteolysis"/>
    <property type="evidence" value="ECO:0007669"/>
    <property type="project" value="UniProtKB-KW"/>
</dbReference>
<dbReference type="EMBL" id="WNDX01000120">
    <property type="protein sequence ID" value="KAF1041458.1"/>
    <property type="molecule type" value="Genomic_DNA"/>
</dbReference>
<evidence type="ECO:0000256" key="11">
    <source>
        <dbReference type="SAM" id="MobiDB-lite"/>
    </source>
</evidence>
<dbReference type="CDD" id="cd07328">
    <property type="entry name" value="M48_Ste24p_like"/>
    <property type="match status" value="1"/>
</dbReference>
<name>A0A7V8FUJ4_9BURK</name>
<keyword evidence="7" id="KW-0862">Zinc</keyword>
<accession>A0A7V8FUJ4</accession>
<dbReference type="Gene3D" id="3.30.2010.10">
    <property type="entry name" value="Metalloproteases ('zincins'), catalytic domain"/>
    <property type="match status" value="1"/>
</dbReference>
<dbReference type="Pfam" id="PF01435">
    <property type="entry name" value="Peptidase_M48"/>
    <property type="match status" value="1"/>
</dbReference>
<evidence type="ECO:0000256" key="12">
    <source>
        <dbReference type="SAM" id="Phobius"/>
    </source>
</evidence>
<evidence type="ECO:0000256" key="3">
    <source>
        <dbReference type="ARBA" id="ARBA00022670"/>
    </source>
</evidence>
<keyword evidence="5" id="KW-0479">Metal-binding</keyword>
<feature type="region of interest" description="Disordered" evidence="11">
    <location>
        <begin position="731"/>
        <end position="750"/>
    </location>
</feature>
<dbReference type="GO" id="GO:0046872">
    <property type="term" value="F:metal ion binding"/>
    <property type="evidence" value="ECO:0007669"/>
    <property type="project" value="UniProtKB-KW"/>
</dbReference>